<proteinExistence type="predicted"/>
<comment type="caution">
    <text evidence="3">The sequence shown here is derived from an EMBL/GenBank/DDBJ whole genome shotgun (WGS) entry which is preliminary data.</text>
</comment>
<feature type="domain" description="DUF8206" evidence="2">
    <location>
        <begin position="612"/>
        <end position="690"/>
    </location>
</feature>
<evidence type="ECO:0000256" key="1">
    <source>
        <dbReference type="SAM" id="MobiDB-lite"/>
    </source>
</evidence>
<protein>
    <recommendedName>
        <fullName evidence="2">DUF8206 domain-containing protein</fullName>
    </recommendedName>
</protein>
<evidence type="ECO:0000259" key="2">
    <source>
        <dbReference type="Pfam" id="PF26633"/>
    </source>
</evidence>
<dbReference type="PANTHER" id="PTHR32046:SF11">
    <property type="entry name" value="IMMUNE-ASSOCIATED NUCLEOTIDE-BINDING PROTEIN 10-LIKE"/>
    <property type="match status" value="1"/>
</dbReference>
<reference evidence="3" key="1">
    <citation type="submission" date="2020-10" db="EMBL/GenBank/DDBJ databases">
        <authorList>
            <person name="Kikuchi T."/>
        </authorList>
    </citation>
    <scope>NUCLEOTIDE SEQUENCE</scope>
    <source>
        <strain evidence="3">NKZ352</strain>
    </source>
</reference>
<dbReference type="Pfam" id="PF26633">
    <property type="entry name" value="DUF8206"/>
    <property type="match status" value="1"/>
</dbReference>
<dbReference type="PROSITE" id="PS00675">
    <property type="entry name" value="SIGMA54_INTERACT_1"/>
    <property type="match status" value="1"/>
</dbReference>
<feature type="region of interest" description="Disordered" evidence="1">
    <location>
        <begin position="337"/>
        <end position="360"/>
    </location>
</feature>
<dbReference type="InterPro" id="IPR058519">
    <property type="entry name" value="DUF8206"/>
</dbReference>
<feature type="compositionally biased region" description="Basic and acidic residues" evidence="1">
    <location>
        <begin position="880"/>
        <end position="890"/>
    </location>
</feature>
<dbReference type="OrthoDB" id="5858432at2759"/>
<accession>A0A8S1HXI6</accession>
<dbReference type="EMBL" id="CAJGYM010000158">
    <property type="protein sequence ID" value="CAD6199156.1"/>
    <property type="molecule type" value="Genomic_DNA"/>
</dbReference>
<dbReference type="AlphaFoldDB" id="A0A8S1HXI6"/>
<sequence>MTRREGTYPEFIELAGASRRALIIIYNTTSAMRISQMEALVNGSTSSECQRAFNRWKNSSTSRSSQPSGDLLNSELFKDLPAQLRPYFKGKTSKEIMIFLENNLSKADKATLELFYDWMEKKFPGWKRPETWPQFVMLSTADTKKKLIDLLENQDLTKEVLQECLKLAISNESEHVKFEYQLWELVNSDEYPFLKLVIDSKEQERLVRILADPNDEVDVKIQKLRIAIDSLGNERLRMVFNSWERDFYDRSDNRESGRSLPKWELPKFFGQLQKTTNVLVLGETGVGKSTMINGLINYLNFQTLSQAADATGGHHVLIESSFTHYDQNRTKTTVHVLPTTTDPNGQNRSNENLMSSGESATQEPKDYIFEYDQNGTKKEIRIIDTPGIGDTRGIEQDRKNFNKIMQFLSCIDELHAILILMKPNQARLDLTFKFCVDELLVHLHKDAAKNIFFCFTNTRASHYEPGESLGALRTHLKSLDTRDVHIPLEQNYFCYDNECFRYLCAKSRGLPMTEREETENSESWDKAFSETKRLFERVAKTKVHKMSETLCLNNTRTATICLSRPLVEIMKLQISNSALIEKKIQEVENCKTQEDMLKLDLNVNLPEIKVEQLNRPNTVCTKCVSYVDVPGTDQKNTVYDTICHNGCFLSGVQVDTCPNGILRNCAAMNSTAYCQNCGCGWEKHMHIRYKITYVMKTEEDPEVNKMIADKGKTQETCNFFINKQKTKLSEMDAEVRKMGEYAVDFASFLKGNCMIMHNDSYRQSLAHEIEMEENKSKISGDKTLLKKLRDEIAKHDSEVALLNDSVKVGTKQPKSQQEVERMIRELSNLRHSGAQIEALKNMELMSAQESSGLGSTRIALKPLPPPDQKRKPAQKGLFQRGREALARAGY</sequence>
<dbReference type="PANTHER" id="PTHR32046">
    <property type="entry name" value="G DOMAIN-CONTAINING PROTEIN"/>
    <property type="match status" value="1"/>
</dbReference>
<keyword evidence="4" id="KW-1185">Reference proteome</keyword>
<name>A0A8S1HXI6_9PELO</name>
<evidence type="ECO:0000313" key="3">
    <source>
        <dbReference type="EMBL" id="CAD6199156.1"/>
    </source>
</evidence>
<gene>
    <name evidence="3" type="ORF">CAUJ_LOCUS15060</name>
</gene>
<feature type="region of interest" description="Disordered" evidence="1">
    <location>
        <begin position="848"/>
        <end position="890"/>
    </location>
</feature>
<dbReference type="Gene3D" id="3.40.50.300">
    <property type="entry name" value="P-loop containing nucleotide triphosphate hydrolases"/>
    <property type="match status" value="1"/>
</dbReference>
<dbReference type="SUPFAM" id="SSF52540">
    <property type="entry name" value="P-loop containing nucleoside triphosphate hydrolases"/>
    <property type="match status" value="2"/>
</dbReference>
<dbReference type="InterPro" id="IPR027417">
    <property type="entry name" value="P-loop_NTPase"/>
</dbReference>
<dbReference type="Proteomes" id="UP000835052">
    <property type="component" value="Unassembled WGS sequence"/>
</dbReference>
<feature type="compositionally biased region" description="Polar residues" evidence="1">
    <location>
        <begin position="342"/>
        <end position="360"/>
    </location>
</feature>
<organism evidence="3 4">
    <name type="scientific">Caenorhabditis auriculariae</name>
    <dbReference type="NCBI Taxonomy" id="2777116"/>
    <lineage>
        <taxon>Eukaryota</taxon>
        <taxon>Metazoa</taxon>
        <taxon>Ecdysozoa</taxon>
        <taxon>Nematoda</taxon>
        <taxon>Chromadorea</taxon>
        <taxon>Rhabditida</taxon>
        <taxon>Rhabditina</taxon>
        <taxon>Rhabditomorpha</taxon>
        <taxon>Rhabditoidea</taxon>
        <taxon>Rhabditidae</taxon>
        <taxon>Peloderinae</taxon>
        <taxon>Caenorhabditis</taxon>
    </lineage>
</organism>
<dbReference type="InterPro" id="IPR025662">
    <property type="entry name" value="Sigma_54_int_dom_ATP-bd_1"/>
</dbReference>
<evidence type="ECO:0000313" key="4">
    <source>
        <dbReference type="Proteomes" id="UP000835052"/>
    </source>
</evidence>